<accession>A0A370GF74</accession>
<feature type="transmembrane region" description="Helical" evidence="7">
    <location>
        <begin position="48"/>
        <end position="69"/>
    </location>
</feature>
<protein>
    <submittedName>
        <fullName evidence="8">Putative MFS family arabinose efflux permease</fullName>
    </submittedName>
</protein>
<evidence type="ECO:0000313" key="8">
    <source>
        <dbReference type="EMBL" id="RDI41846.1"/>
    </source>
</evidence>
<evidence type="ECO:0000256" key="6">
    <source>
        <dbReference type="ARBA" id="ARBA00023136"/>
    </source>
</evidence>
<dbReference type="InterPro" id="IPR011701">
    <property type="entry name" value="MFS"/>
</dbReference>
<evidence type="ECO:0000313" key="9">
    <source>
        <dbReference type="Proteomes" id="UP000255326"/>
    </source>
</evidence>
<keyword evidence="6 7" id="KW-0472">Membrane</keyword>
<dbReference type="SUPFAM" id="SSF103473">
    <property type="entry name" value="MFS general substrate transporter"/>
    <property type="match status" value="1"/>
</dbReference>
<keyword evidence="4 7" id="KW-0812">Transmembrane</keyword>
<evidence type="ECO:0000256" key="3">
    <source>
        <dbReference type="ARBA" id="ARBA00022475"/>
    </source>
</evidence>
<feature type="transmembrane region" description="Helical" evidence="7">
    <location>
        <begin position="20"/>
        <end position="42"/>
    </location>
</feature>
<keyword evidence="5 7" id="KW-1133">Transmembrane helix</keyword>
<dbReference type="GO" id="GO:0022857">
    <property type="term" value="F:transmembrane transporter activity"/>
    <property type="evidence" value="ECO:0007669"/>
    <property type="project" value="InterPro"/>
</dbReference>
<evidence type="ECO:0000256" key="4">
    <source>
        <dbReference type="ARBA" id="ARBA00022692"/>
    </source>
</evidence>
<dbReference type="AlphaFoldDB" id="A0A370GF74"/>
<dbReference type="CDD" id="cd06173">
    <property type="entry name" value="MFS_MefA_like"/>
    <property type="match status" value="1"/>
</dbReference>
<dbReference type="RefSeq" id="WP_114745742.1">
    <property type="nucleotide sequence ID" value="NZ_QQAY01000006.1"/>
</dbReference>
<feature type="transmembrane region" description="Helical" evidence="7">
    <location>
        <begin position="169"/>
        <end position="191"/>
    </location>
</feature>
<keyword evidence="2" id="KW-0813">Transport</keyword>
<name>A0A370GF74_9BACI</name>
<dbReference type="Gene3D" id="1.20.1250.20">
    <property type="entry name" value="MFS general substrate transporter like domains"/>
    <property type="match status" value="1"/>
</dbReference>
<feature type="transmembrane region" description="Helical" evidence="7">
    <location>
        <begin position="259"/>
        <end position="278"/>
    </location>
</feature>
<dbReference type="OrthoDB" id="9775268at2"/>
<feature type="transmembrane region" description="Helical" evidence="7">
    <location>
        <begin position="317"/>
        <end position="340"/>
    </location>
</feature>
<reference evidence="8 9" key="1">
    <citation type="submission" date="2018-07" db="EMBL/GenBank/DDBJ databases">
        <title>Genomic Encyclopedia of Type Strains, Phase IV (KMG-IV): sequencing the most valuable type-strain genomes for metagenomic binning, comparative biology and taxonomic classification.</title>
        <authorList>
            <person name="Goeker M."/>
        </authorList>
    </citation>
    <scope>NUCLEOTIDE SEQUENCE [LARGE SCALE GENOMIC DNA]</scope>
    <source>
        <strain evidence="8 9">DSM 25281</strain>
    </source>
</reference>
<sequence length="415" mass="45328">MKDLQTFSIFNMKNFRTLFFVQVLSSFGNWLDLLAVNALISFEWGLDLWANAAAVVMMFLPYIVIGPLSSVWIDRRDKKKILIMTTFVRAGVAVGYFFAPGLWVLLLLIFLKTSLASIFEPARQAAARSVVPDAYLAEASSISQMVLNVTKITAPLVGGGLLAAARPQMVFMAEGVLYAAAFLLMFCLPALEVMKEKDQPTSVSYWEELKEGFSLIRSNRILSTAIWITSISMFIIFLYDSFFAPLSLSLGLDKTGYGVLSSALGAGSVAGAFLCGFFKKWKQNPLLFMSIGRVISGTFMIVVGMGCYGLAHGNLLFWIVIFAVIGCVGTALFVPYGYILTTETPQHLLGRITAFSTAVQSAASLLAPIIGASLGHWFGLASVFIISAISFILLGSISMGRRDRFLVPKPIRKAE</sequence>
<dbReference type="EMBL" id="QQAY01000006">
    <property type="protein sequence ID" value="RDI41846.1"/>
    <property type="molecule type" value="Genomic_DNA"/>
</dbReference>
<keyword evidence="9" id="KW-1185">Reference proteome</keyword>
<dbReference type="Pfam" id="PF07690">
    <property type="entry name" value="MFS_1"/>
    <property type="match status" value="1"/>
</dbReference>
<evidence type="ECO:0000256" key="5">
    <source>
        <dbReference type="ARBA" id="ARBA00022989"/>
    </source>
</evidence>
<feature type="transmembrane region" description="Helical" evidence="7">
    <location>
        <begin position="290"/>
        <end position="311"/>
    </location>
</feature>
<dbReference type="PANTHER" id="PTHR43266:SF2">
    <property type="entry name" value="MAJOR FACILITATOR SUPERFAMILY (MFS) PROFILE DOMAIN-CONTAINING PROTEIN"/>
    <property type="match status" value="1"/>
</dbReference>
<organism evidence="8 9">
    <name type="scientific">Falsibacillus pallidus</name>
    <dbReference type="NCBI Taxonomy" id="493781"/>
    <lineage>
        <taxon>Bacteria</taxon>
        <taxon>Bacillati</taxon>
        <taxon>Bacillota</taxon>
        <taxon>Bacilli</taxon>
        <taxon>Bacillales</taxon>
        <taxon>Bacillaceae</taxon>
        <taxon>Falsibacillus</taxon>
    </lineage>
</organism>
<keyword evidence="3" id="KW-1003">Cell membrane</keyword>
<feature type="transmembrane region" description="Helical" evidence="7">
    <location>
        <begin position="221"/>
        <end position="239"/>
    </location>
</feature>
<evidence type="ECO:0000256" key="1">
    <source>
        <dbReference type="ARBA" id="ARBA00004651"/>
    </source>
</evidence>
<proteinExistence type="predicted"/>
<feature type="transmembrane region" description="Helical" evidence="7">
    <location>
        <begin position="352"/>
        <end position="371"/>
    </location>
</feature>
<feature type="transmembrane region" description="Helical" evidence="7">
    <location>
        <begin position="377"/>
        <end position="397"/>
    </location>
</feature>
<gene>
    <name evidence="8" type="ORF">DFR59_1065</name>
</gene>
<comment type="caution">
    <text evidence="8">The sequence shown here is derived from an EMBL/GenBank/DDBJ whole genome shotgun (WGS) entry which is preliminary data.</text>
</comment>
<evidence type="ECO:0000256" key="2">
    <source>
        <dbReference type="ARBA" id="ARBA00022448"/>
    </source>
</evidence>
<dbReference type="Proteomes" id="UP000255326">
    <property type="component" value="Unassembled WGS sequence"/>
</dbReference>
<dbReference type="InterPro" id="IPR036259">
    <property type="entry name" value="MFS_trans_sf"/>
</dbReference>
<dbReference type="PANTHER" id="PTHR43266">
    <property type="entry name" value="MACROLIDE-EFFLUX PROTEIN"/>
    <property type="match status" value="1"/>
</dbReference>
<dbReference type="GO" id="GO:0005886">
    <property type="term" value="C:plasma membrane"/>
    <property type="evidence" value="ECO:0007669"/>
    <property type="project" value="UniProtKB-SubCell"/>
</dbReference>
<feature type="transmembrane region" description="Helical" evidence="7">
    <location>
        <begin position="81"/>
        <end position="111"/>
    </location>
</feature>
<evidence type="ECO:0000256" key="7">
    <source>
        <dbReference type="SAM" id="Phobius"/>
    </source>
</evidence>
<comment type="subcellular location">
    <subcellularLocation>
        <location evidence="1">Cell membrane</location>
        <topology evidence="1">Multi-pass membrane protein</topology>
    </subcellularLocation>
</comment>